<evidence type="ECO:0000313" key="3">
    <source>
        <dbReference type="EMBL" id="UWD34205.1"/>
    </source>
</evidence>
<sequence length="338" mass="39989">MNYNTTKHYSHLNAEKRFLIEKLFYKKYSIRQIANFLNINHSTVSRELKRNSNFYGFYDHLIANEKAKIRHKHKRLFFFSQMDDYKEFSKLIKDNFNKATCGIKMTYNLIKEGVKNIKIPSLRTVFNWINTGKWVLTNKDRLRKHYTKGGKRKNNVIERLVQSNYVFPIWARPKHIDLRETFGHWEGDLVIGKKSAGHSSLLTLVERKSRLGIIVKVSSKNPFYINKVLYERINTLELPVESITFDNGIEFNAVGILAKKLGIKIYKADKYASFQRGTNENFNGIVRRVYKKGTDFNKVSREEILNLEKRINFMNRDILEGKCAFDVYEEEIEKLNKY</sequence>
<gene>
    <name evidence="3" type="ORF">NX772_03935</name>
</gene>
<dbReference type="InterPro" id="IPR036397">
    <property type="entry name" value="RNaseH_sf"/>
</dbReference>
<dbReference type="PANTHER" id="PTHR10948:SF23">
    <property type="entry name" value="TRANSPOSASE INSI FOR INSERTION SEQUENCE ELEMENT IS30A-RELATED"/>
    <property type="match status" value="1"/>
</dbReference>
<dbReference type="Pfam" id="PF13936">
    <property type="entry name" value="HTH_38"/>
    <property type="match status" value="1"/>
</dbReference>
<dbReference type="PANTHER" id="PTHR10948">
    <property type="entry name" value="TRANSPOSASE"/>
    <property type="match status" value="1"/>
</dbReference>
<dbReference type="NCBIfam" id="NF033563">
    <property type="entry name" value="transpos_IS30"/>
    <property type="match status" value="1"/>
</dbReference>
<dbReference type="InterPro" id="IPR053392">
    <property type="entry name" value="Transposase_IS30-like"/>
</dbReference>
<keyword evidence="4" id="KW-1185">Reference proteome</keyword>
<organism evidence="3 4">
    <name type="scientific">Mesomycoplasma molare</name>
    <dbReference type="NCBI Taxonomy" id="171288"/>
    <lineage>
        <taxon>Bacteria</taxon>
        <taxon>Bacillati</taxon>
        <taxon>Mycoplasmatota</taxon>
        <taxon>Mycoplasmoidales</taxon>
        <taxon>Metamycoplasmataceae</taxon>
        <taxon>Mesomycoplasma</taxon>
    </lineage>
</organism>
<keyword evidence="1" id="KW-0233">DNA recombination</keyword>
<reference evidence="3" key="1">
    <citation type="submission" date="2022-08" db="EMBL/GenBank/DDBJ databases">
        <title>Complete genome sequence of Mycoplasma molare type strain H 542.</title>
        <authorList>
            <person name="Spergser J."/>
        </authorList>
    </citation>
    <scope>NUCLEOTIDE SEQUENCE</scope>
    <source>
        <strain evidence="3">H 542</strain>
    </source>
</reference>
<dbReference type="InterPro" id="IPR051917">
    <property type="entry name" value="Transposase-Integrase"/>
</dbReference>
<dbReference type="InterPro" id="IPR001584">
    <property type="entry name" value="Integrase_cat-core"/>
</dbReference>
<accession>A0ABY5TU72</accession>
<evidence type="ECO:0000313" key="4">
    <source>
        <dbReference type="Proteomes" id="UP001058364"/>
    </source>
</evidence>
<dbReference type="Proteomes" id="UP001058364">
    <property type="component" value="Chromosome"/>
</dbReference>
<dbReference type="EMBL" id="CP103423">
    <property type="protein sequence ID" value="UWD34205.1"/>
    <property type="molecule type" value="Genomic_DNA"/>
</dbReference>
<dbReference type="InterPro" id="IPR012337">
    <property type="entry name" value="RNaseH-like_sf"/>
</dbReference>
<protein>
    <submittedName>
        <fullName evidence="3">IS30 family transposase</fullName>
    </submittedName>
</protein>
<evidence type="ECO:0000256" key="1">
    <source>
        <dbReference type="ARBA" id="ARBA00023172"/>
    </source>
</evidence>
<dbReference type="RefSeq" id="WP_259429373.1">
    <property type="nucleotide sequence ID" value="NZ_CP103423.1"/>
</dbReference>
<dbReference type="SUPFAM" id="SSF53098">
    <property type="entry name" value="Ribonuclease H-like"/>
    <property type="match status" value="1"/>
</dbReference>
<evidence type="ECO:0000259" key="2">
    <source>
        <dbReference type="PROSITE" id="PS50994"/>
    </source>
</evidence>
<dbReference type="Gene3D" id="3.30.420.10">
    <property type="entry name" value="Ribonuclease H-like superfamily/Ribonuclease H"/>
    <property type="match status" value="1"/>
</dbReference>
<dbReference type="PROSITE" id="PS50994">
    <property type="entry name" value="INTEGRASE"/>
    <property type="match status" value="1"/>
</dbReference>
<name>A0ABY5TU72_9BACT</name>
<feature type="domain" description="Integrase catalytic" evidence="2">
    <location>
        <begin position="169"/>
        <end position="332"/>
    </location>
</feature>
<proteinExistence type="predicted"/>
<dbReference type="InterPro" id="IPR025246">
    <property type="entry name" value="IS30-like_HTH"/>
</dbReference>